<dbReference type="Proteomes" id="UP000694580">
    <property type="component" value="Chromosome 19"/>
</dbReference>
<dbReference type="InterPro" id="IPR051438">
    <property type="entry name" value="RNF_E3_ubiq-protein_ligase"/>
</dbReference>
<evidence type="ECO:0000256" key="8">
    <source>
        <dbReference type="ARBA" id="ARBA00041621"/>
    </source>
</evidence>
<evidence type="ECO:0000259" key="11">
    <source>
        <dbReference type="PROSITE" id="PS50089"/>
    </source>
</evidence>
<dbReference type="PROSITE" id="PS50089">
    <property type="entry name" value="ZF_RING_2"/>
    <property type="match status" value="1"/>
</dbReference>
<evidence type="ECO:0000256" key="10">
    <source>
        <dbReference type="SAM" id="MobiDB-lite"/>
    </source>
</evidence>
<reference evidence="12" key="3">
    <citation type="submission" date="2025-09" db="UniProtKB">
        <authorList>
            <consortium name="Ensembl"/>
        </authorList>
    </citation>
    <scope>IDENTIFICATION</scope>
</reference>
<dbReference type="PANTHER" id="PTHR46016:SF4">
    <property type="entry name" value="E3 UBIQUITIN-PROTEIN LIGASE RNF166"/>
    <property type="match status" value="1"/>
</dbReference>
<evidence type="ECO:0000256" key="1">
    <source>
        <dbReference type="ARBA" id="ARBA00004496"/>
    </source>
</evidence>
<evidence type="ECO:0000256" key="9">
    <source>
        <dbReference type="PROSITE-ProRule" id="PRU00175"/>
    </source>
</evidence>
<dbReference type="PANTHER" id="PTHR46016">
    <property type="entry name" value="ZINC FINGER, RING/FYVE/PHD-TYPE"/>
    <property type="match status" value="1"/>
</dbReference>
<organism evidence="12 13">
    <name type="scientific">Denticeps clupeoides</name>
    <name type="common">denticle herring</name>
    <dbReference type="NCBI Taxonomy" id="299321"/>
    <lineage>
        <taxon>Eukaryota</taxon>
        <taxon>Metazoa</taxon>
        <taxon>Chordata</taxon>
        <taxon>Craniata</taxon>
        <taxon>Vertebrata</taxon>
        <taxon>Euteleostomi</taxon>
        <taxon>Actinopterygii</taxon>
        <taxon>Neopterygii</taxon>
        <taxon>Teleostei</taxon>
        <taxon>Clupei</taxon>
        <taxon>Clupeiformes</taxon>
        <taxon>Denticipitoidei</taxon>
        <taxon>Denticipitidae</taxon>
        <taxon>Denticeps</taxon>
    </lineage>
</organism>
<gene>
    <name evidence="12" type="primary">LDLRAD4</name>
</gene>
<dbReference type="GO" id="GO:0005737">
    <property type="term" value="C:cytoplasm"/>
    <property type="evidence" value="ECO:0007669"/>
    <property type="project" value="UniProtKB-SubCell"/>
</dbReference>
<dbReference type="PROSITE" id="PS00518">
    <property type="entry name" value="ZF_RING_1"/>
    <property type="match status" value="1"/>
</dbReference>
<dbReference type="InterPro" id="IPR017907">
    <property type="entry name" value="Znf_RING_CS"/>
</dbReference>
<dbReference type="Ensembl" id="ENSDCDT00010043896.1">
    <property type="protein sequence ID" value="ENSDCDP00010035175.1"/>
    <property type="gene ID" value="ENSDCDG00010022693.1"/>
</dbReference>
<keyword evidence="5" id="KW-0862">Zinc</keyword>
<dbReference type="InterPro" id="IPR013083">
    <property type="entry name" value="Znf_RING/FYVE/PHD"/>
</dbReference>
<feature type="compositionally biased region" description="Polar residues" evidence="10">
    <location>
        <begin position="103"/>
        <end position="115"/>
    </location>
</feature>
<dbReference type="InterPro" id="IPR008598">
    <property type="entry name" value="Di19_Zn-bd"/>
</dbReference>
<reference evidence="12" key="2">
    <citation type="submission" date="2025-08" db="UniProtKB">
        <authorList>
            <consortium name="Ensembl"/>
        </authorList>
    </citation>
    <scope>IDENTIFICATION</scope>
</reference>
<accession>A0AAY4CPL4</accession>
<feature type="domain" description="RING-type" evidence="11">
    <location>
        <begin position="9"/>
        <end position="48"/>
    </location>
</feature>
<evidence type="ECO:0000256" key="6">
    <source>
        <dbReference type="ARBA" id="ARBA00039320"/>
    </source>
</evidence>
<evidence type="ECO:0000256" key="5">
    <source>
        <dbReference type="ARBA" id="ARBA00022833"/>
    </source>
</evidence>
<evidence type="ECO:0000256" key="2">
    <source>
        <dbReference type="ARBA" id="ARBA00022490"/>
    </source>
</evidence>
<dbReference type="Gene3D" id="3.30.40.10">
    <property type="entry name" value="Zinc/RING finger domain, C3HC4 (zinc finger)"/>
    <property type="match status" value="1"/>
</dbReference>
<proteinExistence type="predicted"/>
<dbReference type="AlphaFoldDB" id="A0AAY4CPL4"/>
<name>A0AAY4CPL4_9TELE</name>
<feature type="region of interest" description="Disordered" evidence="10">
    <location>
        <begin position="103"/>
        <end position="130"/>
    </location>
</feature>
<dbReference type="SMART" id="SM00184">
    <property type="entry name" value="RING"/>
    <property type="match status" value="1"/>
</dbReference>
<dbReference type="GO" id="GO:0008270">
    <property type="term" value="F:zinc ion binding"/>
    <property type="evidence" value="ECO:0007669"/>
    <property type="project" value="UniProtKB-KW"/>
</dbReference>
<evidence type="ECO:0000313" key="12">
    <source>
        <dbReference type="Ensembl" id="ENSDCDP00010035175.1"/>
    </source>
</evidence>
<evidence type="ECO:0000313" key="13">
    <source>
        <dbReference type="Proteomes" id="UP000694580"/>
    </source>
</evidence>
<dbReference type="Pfam" id="PF13923">
    <property type="entry name" value="zf-C3HC4_2"/>
    <property type="match status" value="1"/>
</dbReference>
<dbReference type="GO" id="GO:0061630">
    <property type="term" value="F:ubiquitin protein ligase activity"/>
    <property type="evidence" value="ECO:0007669"/>
    <property type="project" value="TreeGrafter"/>
</dbReference>
<dbReference type="GeneTree" id="ENSGT00950000182909"/>
<protein>
    <recommendedName>
        <fullName evidence="6">E3 ubiquitin-protein ligase RNF166</fullName>
    </recommendedName>
    <alternativeName>
        <fullName evidence="8">RING finger protein 166</fullName>
    </alternativeName>
    <alternativeName>
        <fullName evidence="7">RING-type E3 ubiquitin transferase RNF166</fullName>
    </alternativeName>
</protein>
<evidence type="ECO:0000256" key="3">
    <source>
        <dbReference type="ARBA" id="ARBA00022723"/>
    </source>
</evidence>
<evidence type="ECO:0000256" key="7">
    <source>
        <dbReference type="ARBA" id="ARBA00041350"/>
    </source>
</evidence>
<dbReference type="GO" id="GO:0000209">
    <property type="term" value="P:protein polyubiquitination"/>
    <property type="evidence" value="ECO:0007669"/>
    <property type="project" value="TreeGrafter"/>
</dbReference>
<evidence type="ECO:0000256" key="4">
    <source>
        <dbReference type="ARBA" id="ARBA00022771"/>
    </source>
</evidence>
<comment type="subcellular location">
    <subcellularLocation>
        <location evidence="1">Cytoplasm</location>
    </subcellularLocation>
</comment>
<dbReference type="GO" id="GO:0006511">
    <property type="term" value="P:ubiquitin-dependent protein catabolic process"/>
    <property type="evidence" value="ECO:0007669"/>
    <property type="project" value="TreeGrafter"/>
</dbReference>
<keyword evidence="2" id="KW-0963">Cytoplasm</keyword>
<keyword evidence="4 9" id="KW-0863">Zinc-finger</keyword>
<dbReference type="SUPFAM" id="SSF57850">
    <property type="entry name" value="RING/U-box"/>
    <property type="match status" value="1"/>
</dbReference>
<sequence>MDQDQDQDCPVCRAPLREPSRTRACSHVFCASCLRQALQERMHCPICRTPVDTRDIIPVPRVSRVRQAREAASRAFRILPSSDLTATIQPVSAGIQRRINQLRTSNSTDQTNPGPASSVAPPIFRPYQAPPQSTTPIPAVFFSPQSSAPPLHPSLASVLLADVDSSEDEDEEDDMQELMDERALLDHNGPRRLNEMMVFTCPYCNEGGLDELDMLDHCNNNHHHDNRSVVCPICVSLPHGDPNYHSRNFIGHLNLRHNYYHQDITDINQSDAMNEQAALLDSYKTLSQKPA</sequence>
<reference evidence="12 13" key="1">
    <citation type="submission" date="2020-06" db="EMBL/GenBank/DDBJ databases">
        <authorList>
            <consortium name="Wellcome Sanger Institute Data Sharing"/>
        </authorList>
    </citation>
    <scope>NUCLEOTIDE SEQUENCE [LARGE SCALE GENOMIC DNA]</scope>
</reference>
<dbReference type="InterPro" id="IPR001841">
    <property type="entry name" value="Znf_RING"/>
</dbReference>
<keyword evidence="13" id="KW-1185">Reference proteome</keyword>
<dbReference type="Pfam" id="PF05605">
    <property type="entry name" value="zf-Di19"/>
    <property type="match status" value="1"/>
</dbReference>
<keyword evidence="3" id="KW-0479">Metal-binding</keyword>